<dbReference type="AlphaFoldDB" id="A0A9P6T7T8"/>
<evidence type="ECO:0008006" key="3">
    <source>
        <dbReference type="Google" id="ProtNLM"/>
    </source>
</evidence>
<reference evidence="1" key="1">
    <citation type="submission" date="2013-11" db="EMBL/GenBank/DDBJ databases">
        <title>Genome sequence of the fusiform rust pathogen reveals effectors for host alternation and coevolution with pine.</title>
        <authorList>
            <consortium name="DOE Joint Genome Institute"/>
            <person name="Smith K."/>
            <person name="Pendleton A."/>
            <person name="Kubisiak T."/>
            <person name="Anderson C."/>
            <person name="Salamov A."/>
            <person name="Aerts A."/>
            <person name="Riley R."/>
            <person name="Clum A."/>
            <person name="Lindquist E."/>
            <person name="Ence D."/>
            <person name="Campbell M."/>
            <person name="Kronenberg Z."/>
            <person name="Feau N."/>
            <person name="Dhillon B."/>
            <person name="Hamelin R."/>
            <person name="Burleigh J."/>
            <person name="Smith J."/>
            <person name="Yandell M."/>
            <person name="Nelson C."/>
            <person name="Grigoriev I."/>
            <person name="Davis J."/>
        </authorList>
    </citation>
    <scope>NUCLEOTIDE SEQUENCE</scope>
    <source>
        <strain evidence="1">G11</strain>
    </source>
</reference>
<keyword evidence="2" id="KW-1185">Reference proteome</keyword>
<comment type="caution">
    <text evidence="1">The sequence shown here is derived from an EMBL/GenBank/DDBJ whole genome shotgun (WGS) entry which is preliminary data.</text>
</comment>
<name>A0A9P6T7T8_9BASI</name>
<organism evidence="1 2">
    <name type="scientific">Cronartium quercuum f. sp. fusiforme G11</name>
    <dbReference type="NCBI Taxonomy" id="708437"/>
    <lineage>
        <taxon>Eukaryota</taxon>
        <taxon>Fungi</taxon>
        <taxon>Dikarya</taxon>
        <taxon>Basidiomycota</taxon>
        <taxon>Pucciniomycotina</taxon>
        <taxon>Pucciniomycetes</taxon>
        <taxon>Pucciniales</taxon>
        <taxon>Coleosporiaceae</taxon>
        <taxon>Cronartium</taxon>
    </lineage>
</organism>
<dbReference type="EMBL" id="MU167366">
    <property type="protein sequence ID" value="KAG0141910.1"/>
    <property type="molecule type" value="Genomic_DNA"/>
</dbReference>
<gene>
    <name evidence="1" type="ORF">CROQUDRAFT_98151</name>
</gene>
<evidence type="ECO:0000313" key="1">
    <source>
        <dbReference type="EMBL" id="KAG0141910.1"/>
    </source>
</evidence>
<protein>
    <recommendedName>
        <fullName evidence="3">Reverse transcriptase domain-containing protein</fullName>
    </recommendedName>
</protein>
<sequence>MTIALGDYTSPPKSLNIGLPQGSPLSIILYILYNSSLLTQATDLCNTISLGFIDDMGFATAHKNLDAAPKPFTCNPISNGWAPPLTPPSPSTSMAKS</sequence>
<accession>A0A9P6T7T8</accession>
<proteinExistence type="predicted"/>
<dbReference type="Proteomes" id="UP000886653">
    <property type="component" value="Unassembled WGS sequence"/>
</dbReference>
<evidence type="ECO:0000313" key="2">
    <source>
        <dbReference type="Proteomes" id="UP000886653"/>
    </source>
</evidence>